<dbReference type="Proteomes" id="UP000000784">
    <property type="component" value="Chromosome"/>
</dbReference>
<dbReference type="EMBL" id="CP000884">
    <property type="protein sequence ID" value="ABX37323.1"/>
    <property type="molecule type" value="Genomic_DNA"/>
</dbReference>
<name>A9C3L2_DELAS</name>
<evidence type="ECO:0000313" key="2">
    <source>
        <dbReference type="EMBL" id="ABX37323.1"/>
    </source>
</evidence>
<sequence length="194" mass="21477">MARIEWELELPAGSFWFPPCGETWLEDDRWHGGSALPPDSEISLAASGCPLNESRGHSPCVARRNARLDSACSRALRSGSDTASERSHSARAWHRNSSRRSSSSMGTSLQQQTQSPASHHQIKNQIHYGLASRAPRELSACQPNSPTAYTKSADHQGKPKVGTHHSLSIKSVLRQEWPGIWEASRPKKLTRKIH</sequence>
<reference evidence="2 3" key="1">
    <citation type="journal article" date="2004" name="Appl. Environ. Microbiol.">
        <title>Mineralization of individual congeners of linear alkylbenzenesulfonate by defined pairs of heterotrophic bacteria.</title>
        <authorList>
            <person name="Schleheck D."/>
            <person name="Knepper T.P."/>
            <person name="Fischer K."/>
            <person name="Cook A.M."/>
        </authorList>
    </citation>
    <scope>NUCLEOTIDE SEQUENCE [LARGE SCALE GENOMIC DNA]</scope>
    <source>
        <strain evidence="3">DSM 14801 / SPH-1</strain>
    </source>
</reference>
<gene>
    <name evidence="2" type="ordered locus">Daci_4694</name>
</gene>
<dbReference type="KEGG" id="dac:Daci_4694"/>
<feature type="compositionally biased region" description="Basic residues" evidence="1">
    <location>
        <begin position="89"/>
        <end position="98"/>
    </location>
</feature>
<protein>
    <submittedName>
        <fullName evidence="2">Uncharacterized protein</fullName>
    </submittedName>
</protein>
<keyword evidence="3" id="KW-1185">Reference proteome</keyword>
<accession>A9C3L2</accession>
<dbReference type="AlphaFoldDB" id="A9C3L2"/>
<organism evidence="2 3">
    <name type="scientific">Delftia acidovorans (strain DSM 14801 / SPH-1)</name>
    <dbReference type="NCBI Taxonomy" id="398578"/>
    <lineage>
        <taxon>Bacteria</taxon>
        <taxon>Pseudomonadati</taxon>
        <taxon>Pseudomonadota</taxon>
        <taxon>Betaproteobacteria</taxon>
        <taxon>Burkholderiales</taxon>
        <taxon>Comamonadaceae</taxon>
        <taxon>Delftia</taxon>
    </lineage>
</organism>
<evidence type="ECO:0000313" key="3">
    <source>
        <dbReference type="Proteomes" id="UP000000784"/>
    </source>
</evidence>
<dbReference type="HOGENOM" id="CLU_1400498_0_0_4"/>
<feature type="compositionally biased region" description="Polar residues" evidence="1">
    <location>
        <begin position="105"/>
        <end position="118"/>
    </location>
</feature>
<reference evidence="3" key="2">
    <citation type="submission" date="2007-11" db="EMBL/GenBank/DDBJ databases">
        <title>Complete sequence of Delftia acidovorans DSM 14801 / SPH-1.</title>
        <authorList>
            <person name="Copeland A."/>
            <person name="Lucas S."/>
            <person name="Lapidus A."/>
            <person name="Barry K."/>
            <person name="Glavina del Rio T."/>
            <person name="Dalin E."/>
            <person name="Tice H."/>
            <person name="Pitluck S."/>
            <person name="Lowry S."/>
            <person name="Clum A."/>
            <person name="Schmutz J."/>
            <person name="Larimer F."/>
            <person name="Land M."/>
            <person name="Hauser L."/>
            <person name="Kyrpides N."/>
            <person name="Kim E."/>
            <person name="Schleheck D."/>
            <person name="Richardson P."/>
        </authorList>
    </citation>
    <scope>NUCLEOTIDE SEQUENCE [LARGE SCALE GENOMIC DNA]</scope>
    <source>
        <strain evidence="3">DSM 14801 / SPH-1</strain>
    </source>
</reference>
<dbReference type="STRING" id="398578.Daci_4694"/>
<feature type="compositionally biased region" description="Polar residues" evidence="1">
    <location>
        <begin position="141"/>
        <end position="150"/>
    </location>
</feature>
<evidence type="ECO:0000256" key="1">
    <source>
        <dbReference type="SAM" id="MobiDB-lite"/>
    </source>
</evidence>
<proteinExistence type="predicted"/>
<feature type="region of interest" description="Disordered" evidence="1">
    <location>
        <begin position="76"/>
        <end position="166"/>
    </location>
</feature>